<accession>A0A1W0XAH6</accession>
<keyword evidence="5" id="KW-1185">Reference proteome</keyword>
<dbReference type="InterPro" id="IPR032776">
    <property type="entry name" value="CECR6/TMEM121"/>
</dbReference>
<sequence length="336" mass="38306">MKIKGAVSVCELAVRVFTGILIVAQACLLDYFMVTAQGLPALGWIVADLQVLVVFVCCNYMAIRYFFRMHHQKKTVSPAPEMGLLPYAFIIWISYSIVLMAKVAYMFKTFARSLPAEYTAMEGYFGTNMMKIAIGLSAGIFALLIAGHHRSRASQRHRFCLKWMQSHVVFELLDTVEFLSILFINEDQLLVPFAVENAIITYSCLNLILPFVGLYQLSSVNFARTKPNENFTIYQTLLATVMVNIPYLVIRLYLWHTLNFTTALFIMKNFIAIVGSFWELRMFIPYCARAEEEEGRDPEGKETTELKSLRKEEETETDPSLRLQIPASDSFDKISA</sequence>
<evidence type="ECO:0000256" key="2">
    <source>
        <dbReference type="SAM" id="MobiDB-lite"/>
    </source>
</evidence>
<feature type="transmembrane region" description="Helical" evidence="3">
    <location>
        <begin position="168"/>
        <end position="185"/>
    </location>
</feature>
<proteinExistence type="inferred from homology"/>
<dbReference type="PANTHER" id="PTHR47399">
    <property type="entry name" value="TRANSMEMBRANE PROTEIN 121B"/>
    <property type="match status" value="1"/>
</dbReference>
<feature type="transmembrane region" description="Helical" evidence="3">
    <location>
        <begin position="197"/>
        <end position="215"/>
    </location>
</feature>
<reference evidence="5" key="1">
    <citation type="submission" date="2017-01" db="EMBL/GenBank/DDBJ databases">
        <title>Comparative genomics of anhydrobiosis in the tardigrade Hypsibius dujardini.</title>
        <authorList>
            <person name="Yoshida Y."/>
            <person name="Koutsovoulos G."/>
            <person name="Laetsch D."/>
            <person name="Stevens L."/>
            <person name="Kumar S."/>
            <person name="Horikawa D."/>
            <person name="Ishino K."/>
            <person name="Komine S."/>
            <person name="Tomita M."/>
            <person name="Blaxter M."/>
            <person name="Arakawa K."/>
        </authorList>
    </citation>
    <scope>NUCLEOTIDE SEQUENCE [LARGE SCALE GENOMIC DNA]</scope>
    <source>
        <strain evidence="5">Z151</strain>
    </source>
</reference>
<dbReference type="OrthoDB" id="5964337at2759"/>
<comment type="caution">
    <text evidence="4">The sequence shown here is derived from an EMBL/GenBank/DDBJ whole genome shotgun (WGS) entry which is preliminary data.</text>
</comment>
<dbReference type="InterPro" id="IPR026624">
    <property type="entry name" value="CECR6"/>
</dbReference>
<feature type="compositionally biased region" description="Basic and acidic residues" evidence="2">
    <location>
        <begin position="297"/>
        <end position="313"/>
    </location>
</feature>
<dbReference type="PROSITE" id="PS51257">
    <property type="entry name" value="PROKAR_LIPOPROTEIN"/>
    <property type="match status" value="1"/>
</dbReference>
<evidence type="ECO:0000313" key="5">
    <source>
        <dbReference type="Proteomes" id="UP000192578"/>
    </source>
</evidence>
<organism evidence="4 5">
    <name type="scientific">Hypsibius exemplaris</name>
    <name type="common">Freshwater tardigrade</name>
    <dbReference type="NCBI Taxonomy" id="2072580"/>
    <lineage>
        <taxon>Eukaryota</taxon>
        <taxon>Metazoa</taxon>
        <taxon>Ecdysozoa</taxon>
        <taxon>Tardigrada</taxon>
        <taxon>Eutardigrada</taxon>
        <taxon>Parachela</taxon>
        <taxon>Hypsibioidea</taxon>
        <taxon>Hypsibiidae</taxon>
        <taxon>Hypsibius</taxon>
    </lineage>
</organism>
<keyword evidence="3" id="KW-0472">Membrane</keyword>
<feature type="transmembrane region" description="Helical" evidence="3">
    <location>
        <begin position="84"/>
        <end position="105"/>
    </location>
</feature>
<protein>
    <submittedName>
        <fullName evidence="4">Uncharacterized protein</fullName>
    </submittedName>
</protein>
<name>A0A1W0XAH6_HYPEX</name>
<keyword evidence="3" id="KW-0812">Transmembrane</keyword>
<feature type="transmembrane region" description="Helical" evidence="3">
    <location>
        <begin position="41"/>
        <end position="63"/>
    </location>
</feature>
<dbReference type="EMBL" id="MTYJ01000006">
    <property type="protein sequence ID" value="OQV24527.1"/>
    <property type="molecule type" value="Genomic_DNA"/>
</dbReference>
<dbReference type="PANTHER" id="PTHR47399:SF1">
    <property type="entry name" value="TRANSMEMBRANE PROTEIN 121B"/>
    <property type="match status" value="1"/>
</dbReference>
<dbReference type="Pfam" id="PF14997">
    <property type="entry name" value="CECR6_TMEM121"/>
    <property type="match status" value="1"/>
</dbReference>
<keyword evidence="3" id="KW-1133">Transmembrane helix</keyword>
<feature type="transmembrane region" description="Helical" evidence="3">
    <location>
        <begin position="125"/>
        <end position="147"/>
    </location>
</feature>
<comment type="similarity">
    <text evidence="1">Belongs to the TMEM121 family.</text>
</comment>
<dbReference type="AlphaFoldDB" id="A0A1W0XAH6"/>
<evidence type="ECO:0000313" key="4">
    <source>
        <dbReference type="EMBL" id="OQV24527.1"/>
    </source>
</evidence>
<evidence type="ECO:0000256" key="3">
    <source>
        <dbReference type="SAM" id="Phobius"/>
    </source>
</evidence>
<feature type="region of interest" description="Disordered" evidence="2">
    <location>
        <begin position="291"/>
        <end position="336"/>
    </location>
</feature>
<feature type="transmembrane region" description="Helical" evidence="3">
    <location>
        <begin position="260"/>
        <end position="280"/>
    </location>
</feature>
<feature type="transmembrane region" description="Helical" evidence="3">
    <location>
        <begin position="236"/>
        <end position="254"/>
    </location>
</feature>
<gene>
    <name evidence="4" type="ORF">BV898_01588</name>
</gene>
<dbReference type="Proteomes" id="UP000192578">
    <property type="component" value="Unassembled WGS sequence"/>
</dbReference>
<feature type="transmembrane region" description="Helical" evidence="3">
    <location>
        <begin position="12"/>
        <end position="35"/>
    </location>
</feature>
<evidence type="ECO:0000256" key="1">
    <source>
        <dbReference type="ARBA" id="ARBA00007711"/>
    </source>
</evidence>